<reference evidence="2 3" key="1">
    <citation type="submission" date="2023-02" db="EMBL/GenBank/DDBJ databases">
        <title>Devosia algicola sp. nov., isolated from the phycosphere of marine algae.</title>
        <authorList>
            <person name="Kim J.M."/>
            <person name="Lee J.K."/>
            <person name="Choi B.J."/>
            <person name="Bayburt H."/>
            <person name="Jeon C.O."/>
        </authorList>
    </citation>
    <scope>NUCLEOTIDE SEQUENCE [LARGE SCALE GENOMIC DNA]</scope>
    <source>
        <strain evidence="2 3">G20-9</strain>
    </source>
</reference>
<keyword evidence="1" id="KW-0812">Transmembrane</keyword>
<keyword evidence="3" id="KW-1185">Reference proteome</keyword>
<feature type="transmembrane region" description="Helical" evidence="1">
    <location>
        <begin position="26"/>
        <end position="47"/>
    </location>
</feature>
<dbReference type="EMBL" id="CP118246">
    <property type="protein sequence ID" value="WDR03194.1"/>
    <property type="molecule type" value="Genomic_DNA"/>
</dbReference>
<evidence type="ECO:0000313" key="2">
    <source>
        <dbReference type="EMBL" id="WDR03194.1"/>
    </source>
</evidence>
<gene>
    <name evidence="2" type="ORF">PSQ19_03120</name>
</gene>
<sequence length="62" mass="7324">MTLDDLKRLFTRQTLFRLDAILAPKLVPILYALGLAGILLWVVRLYLLQFQFWLWHRPMGPA</sequence>
<evidence type="ECO:0000256" key="1">
    <source>
        <dbReference type="SAM" id="Phobius"/>
    </source>
</evidence>
<name>A0ABY7YPF0_9HYPH</name>
<dbReference type="Proteomes" id="UP001220530">
    <property type="component" value="Chromosome"/>
</dbReference>
<keyword evidence="1" id="KW-1133">Transmembrane helix</keyword>
<accession>A0ABY7YPF0</accession>
<organism evidence="2 3">
    <name type="scientific">Devosia algicola</name>
    <dbReference type="NCBI Taxonomy" id="3026418"/>
    <lineage>
        <taxon>Bacteria</taxon>
        <taxon>Pseudomonadati</taxon>
        <taxon>Pseudomonadota</taxon>
        <taxon>Alphaproteobacteria</taxon>
        <taxon>Hyphomicrobiales</taxon>
        <taxon>Devosiaceae</taxon>
        <taxon>Devosia</taxon>
    </lineage>
</organism>
<evidence type="ECO:0000313" key="3">
    <source>
        <dbReference type="Proteomes" id="UP001220530"/>
    </source>
</evidence>
<dbReference type="RefSeq" id="WP_282219588.1">
    <property type="nucleotide sequence ID" value="NZ_CP118246.1"/>
</dbReference>
<protein>
    <submittedName>
        <fullName evidence="2">Uncharacterized protein</fullName>
    </submittedName>
</protein>
<keyword evidence="1" id="KW-0472">Membrane</keyword>
<proteinExistence type="predicted"/>